<organism evidence="1 2">
    <name type="scientific">Glycocaulis alkaliphilus</name>
    <dbReference type="NCBI Taxonomy" id="1434191"/>
    <lineage>
        <taxon>Bacteria</taxon>
        <taxon>Pseudomonadati</taxon>
        <taxon>Pseudomonadota</taxon>
        <taxon>Alphaproteobacteria</taxon>
        <taxon>Maricaulales</taxon>
        <taxon>Maricaulaceae</taxon>
        <taxon>Glycocaulis</taxon>
    </lineage>
</organism>
<proteinExistence type="predicted"/>
<sequence>MVTAIVRNADGKTEVLLVPVTHSSPAMQSDAICIPAAVSIHLGLDDGPSYVVTGEANAVSWDDAGIIPARPGKDWAYGRLPKGLYEDIRSGMLEQLRQHKLKTGKRQR</sequence>
<reference evidence="1 2" key="1">
    <citation type="submission" date="2016-12" db="EMBL/GenBank/DDBJ databases">
        <title>The genome of dimorphic prosthecate Glycocaulis alkaliphilus 6b-8t, isolated from crude oil dictates its adaptability in petroleum environments.</title>
        <authorList>
            <person name="Wu X.-L."/>
            <person name="Geng S."/>
        </authorList>
    </citation>
    <scope>NUCLEOTIDE SEQUENCE [LARGE SCALE GENOMIC DNA]</scope>
    <source>
        <strain evidence="1 2">6B-8</strain>
    </source>
</reference>
<evidence type="ECO:0000313" key="2">
    <source>
        <dbReference type="Proteomes" id="UP000286954"/>
    </source>
</evidence>
<protein>
    <submittedName>
        <fullName evidence="1">Uncharacterized protein</fullName>
    </submittedName>
</protein>
<dbReference type="AlphaFoldDB" id="A0A3T0E6Y1"/>
<evidence type="ECO:0000313" key="1">
    <source>
        <dbReference type="EMBL" id="AZU03082.1"/>
    </source>
</evidence>
<gene>
    <name evidence="1" type="ORF">X907_0535</name>
</gene>
<name>A0A3T0E6Y1_9PROT</name>
<dbReference type="EMBL" id="CP018911">
    <property type="protein sequence ID" value="AZU03082.1"/>
    <property type="molecule type" value="Genomic_DNA"/>
</dbReference>
<dbReference type="Proteomes" id="UP000286954">
    <property type="component" value="Chromosome"/>
</dbReference>
<keyword evidence="2" id="KW-1185">Reference proteome</keyword>
<dbReference type="KEGG" id="gak:X907_0535"/>
<accession>A0A3T0E6Y1</accession>